<dbReference type="InterPro" id="IPR029071">
    <property type="entry name" value="Ubiquitin-like_domsf"/>
</dbReference>
<dbReference type="GO" id="GO:0005789">
    <property type="term" value="C:endoplasmic reticulum membrane"/>
    <property type="evidence" value="ECO:0007669"/>
    <property type="project" value="UniProtKB-SubCell"/>
</dbReference>
<comment type="function">
    <text evidence="5">Involved in endoplasmic reticulum-associated protein degradation (ERAD). Acts as a platform to recruit both UBQLN1 and VCP to the ER during ERAD.</text>
</comment>
<comment type="subunit">
    <text evidence="3">Directly interacts with VCP. Interacts with UBQLN1. Forms a complex with VCP and UBQLN1.</text>
</comment>
<evidence type="ECO:0000256" key="1">
    <source>
        <dbReference type="ARBA" id="ARBA00004406"/>
    </source>
</evidence>
<organism evidence="9 10">
    <name type="scientific">Coniochaeta ligniaria NRRL 30616</name>
    <dbReference type="NCBI Taxonomy" id="1408157"/>
    <lineage>
        <taxon>Eukaryota</taxon>
        <taxon>Fungi</taxon>
        <taxon>Dikarya</taxon>
        <taxon>Ascomycota</taxon>
        <taxon>Pezizomycotina</taxon>
        <taxon>Sordariomycetes</taxon>
        <taxon>Sordariomycetidae</taxon>
        <taxon>Coniochaetales</taxon>
        <taxon>Coniochaetaceae</taxon>
        <taxon>Coniochaeta</taxon>
    </lineage>
</organism>
<name>A0A1J7IV49_9PEZI</name>
<dbReference type="Pfam" id="PF00789">
    <property type="entry name" value="UBX"/>
    <property type="match status" value="1"/>
</dbReference>
<dbReference type="Gene3D" id="3.10.20.90">
    <property type="entry name" value="Phosphatidylinositol 3-kinase Catalytic Subunit, Chain A, domain 1"/>
    <property type="match status" value="1"/>
</dbReference>
<feature type="region of interest" description="Disordered" evidence="6">
    <location>
        <begin position="110"/>
        <end position="166"/>
    </location>
</feature>
<evidence type="ECO:0000256" key="4">
    <source>
        <dbReference type="ARBA" id="ARBA00041575"/>
    </source>
</evidence>
<evidence type="ECO:0000313" key="10">
    <source>
        <dbReference type="Proteomes" id="UP000182658"/>
    </source>
</evidence>
<dbReference type="Pfam" id="PF23187">
    <property type="entry name" value="UBX7_N"/>
    <property type="match status" value="1"/>
</dbReference>
<gene>
    <name evidence="9" type="ORF">CONLIGDRAFT_298752</name>
</gene>
<dbReference type="InterPro" id="IPR036249">
    <property type="entry name" value="Thioredoxin-like_sf"/>
</dbReference>
<dbReference type="AlphaFoldDB" id="A0A1J7IV49"/>
<evidence type="ECO:0000259" key="8">
    <source>
        <dbReference type="PROSITE" id="PS50033"/>
    </source>
</evidence>
<dbReference type="OrthoDB" id="2445133at2759"/>
<dbReference type="CDD" id="cd01767">
    <property type="entry name" value="UBX"/>
    <property type="match status" value="1"/>
</dbReference>
<keyword evidence="7" id="KW-0812">Transmembrane</keyword>
<feature type="compositionally biased region" description="Low complexity" evidence="6">
    <location>
        <begin position="110"/>
        <end position="137"/>
    </location>
</feature>
<dbReference type="EMBL" id="KV875096">
    <property type="protein sequence ID" value="OIW31059.1"/>
    <property type="molecule type" value="Genomic_DNA"/>
</dbReference>
<evidence type="ECO:0000256" key="5">
    <source>
        <dbReference type="ARBA" id="ARBA00046062"/>
    </source>
</evidence>
<protein>
    <recommendedName>
        <fullName evidence="4">UBX domain-containing protein 2</fullName>
    </recommendedName>
</protein>
<keyword evidence="7" id="KW-1133">Transmembrane helix</keyword>
<keyword evidence="7" id="KW-0472">Membrane</keyword>
<dbReference type="InParanoid" id="A0A1J7IV49"/>
<dbReference type="SUPFAM" id="SSF52833">
    <property type="entry name" value="Thioredoxin-like"/>
    <property type="match status" value="1"/>
</dbReference>
<keyword evidence="2" id="KW-0834">Unfolded protein response</keyword>
<dbReference type="STRING" id="1408157.A0A1J7IV49"/>
<dbReference type="InterPro" id="IPR001012">
    <property type="entry name" value="UBX_dom"/>
</dbReference>
<dbReference type="SUPFAM" id="SSF54236">
    <property type="entry name" value="Ubiquitin-like"/>
    <property type="match status" value="1"/>
</dbReference>
<sequence>MFFEGSLQEGIATALQQSKLVVCFVTDGESESQKWETEFLTDDALREPLSTQAVMLKLQAGSTEAGYLAAIFPLPKTPTLVIMNKGQLKEYIAAGTSKQDFISRAAKALATASQQQQQQQPSASASTPNQPTAAATPSPAPAPAPAPPTASAPSTTPQPQPSPQVQSLLTERAARLEAQRKREAEQRRLDKGKAKADATPSKPKDPAQEKYSEDLKRRQKQAREDRARILQAIEDDKAARRAKVAERAAERAGEAGWCKLQIRLFDGSTVRGRWAATESLGREVRGWLDGQEGMKGVAPAGYGFKVVLTPKPSRGIDVADEGKSLRELGLSPSATLVLVPTARGKGVGAYPGAAGGGNVVVRVVMAVLGVFAGLWALVVGFFGSLFGAGPASPAPAVRGGDGGGAAAASGRDQGRKGGLRRLRPEGEEKDGQQFYNGNSTNFEPRKDDDDEQ</sequence>
<feature type="compositionally biased region" description="Basic and acidic residues" evidence="6">
    <location>
        <begin position="443"/>
        <end position="452"/>
    </location>
</feature>
<feature type="compositionally biased region" description="Basic and acidic residues" evidence="6">
    <location>
        <begin position="422"/>
        <end position="431"/>
    </location>
</feature>
<dbReference type="PANTHER" id="PTHR46424:SF1">
    <property type="entry name" value="UBX DOMAIN-CONTAINING PROTEIN 4"/>
    <property type="match status" value="1"/>
</dbReference>
<evidence type="ECO:0000256" key="7">
    <source>
        <dbReference type="SAM" id="Phobius"/>
    </source>
</evidence>
<evidence type="ECO:0000256" key="2">
    <source>
        <dbReference type="ARBA" id="ARBA00023230"/>
    </source>
</evidence>
<feature type="compositionally biased region" description="Pro residues" evidence="6">
    <location>
        <begin position="138"/>
        <end position="162"/>
    </location>
</feature>
<feature type="domain" description="UBX" evidence="8">
    <location>
        <begin position="258"/>
        <end position="338"/>
    </location>
</feature>
<feature type="region of interest" description="Disordered" evidence="6">
    <location>
        <begin position="178"/>
        <end position="224"/>
    </location>
</feature>
<dbReference type="SMART" id="SM00166">
    <property type="entry name" value="UBX"/>
    <property type="match status" value="1"/>
</dbReference>
<feature type="compositionally biased region" description="Polar residues" evidence="6">
    <location>
        <begin position="433"/>
        <end position="442"/>
    </location>
</feature>
<evidence type="ECO:0000256" key="3">
    <source>
        <dbReference type="ARBA" id="ARBA00038812"/>
    </source>
</evidence>
<reference evidence="9 10" key="1">
    <citation type="submission" date="2016-10" db="EMBL/GenBank/DDBJ databases">
        <title>Draft genome sequence of Coniochaeta ligniaria NRRL30616, a lignocellulolytic fungus for bioabatement of inhibitors in plant biomass hydrolysates.</title>
        <authorList>
            <consortium name="DOE Joint Genome Institute"/>
            <person name="Jimenez D.J."/>
            <person name="Hector R.E."/>
            <person name="Riley R."/>
            <person name="Sun H."/>
            <person name="Grigoriev I.V."/>
            <person name="Van Elsas J.D."/>
            <person name="Nichols N.N."/>
        </authorList>
    </citation>
    <scope>NUCLEOTIDE SEQUENCE [LARGE SCALE GENOMIC DNA]</scope>
    <source>
        <strain evidence="9 10">NRRL 30616</strain>
    </source>
</reference>
<accession>A0A1J7IV49</accession>
<keyword evidence="10" id="KW-1185">Reference proteome</keyword>
<evidence type="ECO:0000313" key="9">
    <source>
        <dbReference type="EMBL" id="OIW31059.1"/>
    </source>
</evidence>
<evidence type="ECO:0000256" key="6">
    <source>
        <dbReference type="SAM" id="MobiDB-lite"/>
    </source>
</evidence>
<dbReference type="Gene3D" id="3.40.30.10">
    <property type="entry name" value="Glutaredoxin"/>
    <property type="match status" value="1"/>
</dbReference>
<proteinExistence type="predicted"/>
<feature type="region of interest" description="Disordered" evidence="6">
    <location>
        <begin position="395"/>
        <end position="452"/>
    </location>
</feature>
<comment type="subcellular location">
    <subcellularLocation>
        <location evidence="1">Endoplasmic reticulum membrane</location>
        <topology evidence="1">Peripheral membrane protein</topology>
    </subcellularLocation>
</comment>
<dbReference type="PROSITE" id="PS50033">
    <property type="entry name" value="UBX"/>
    <property type="match status" value="1"/>
</dbReference>
<dbReference type="GO" id="GO:0006986">
    <property type="term" value="P:response to unfolded protein"/>
    <property type="evidence" value="ECO:0007669"/>
    <property type="project" value="UniProtKB-KW"/>
</dbReference>
<dbReference type="PANTHER" id="PTHR46424">
    <property type="entry name" value="UBX DOMAIN-CONTAINING PROTEIN 4"/>
    <property type="match status" value="1"/>
</dbReference>
<dbReference type="Proteomes" id="UP000182658">
    <property type="component" value="Unassembled WGS sequence"/>
</dbReference>
<dbReference type="GO" id="GO:0036503">
    <property type="term" value="P:ERAD pathway"/>
    <property type="evidence" value="ECO:0007669"/>
    <property type="project" value="TreeGrafter"/>
</dbReference>
<feature type="transmembrane region" description="Helical" evidence="7">
    <location>
        <begin position="363"/>
        <end position="388"/>
    </location>
</feature>